<keyword evidence="5 7" id="KW-1133">Transmembrane helix</keyword>
<comment type="caution">
    <text evidence="9">The sequence shown here is derived from an EMBL/GenBank/DDBJ whole genome shotgun (WGS) entry which is preliminary data.</text>
</comment>
<comment type="function">
    <text evidence="7">Sodium-phosphate symporter.</text>
</comment>
<feature type="region of interest" description="Disordered" evidence="8">
    <location>
        <begin position="323"/>
        <end position="354"/>
    </location>
</feature>
<feature type="transmembrane region" description="Helical" evidence="7">
    <location>
        <begin position="86"/>
        <end position="105"/>
    </location>
</feature>
<keyword evidence="4 7" id="KW-0812">Transmembrane</keyword>
<dbReference type="Proteomes" id="UP001174997">
    <property type="component" value="Unassembled WGS sequence"/>
</dbReference>
<dbReference type="AlphaFoldDB" id="A0AA39YN90"/>
<dbReference type="GO" id="GO:0035435">
    <property type="term" value="P:phosphate ion transmembrane transport"/>
    <property type="evidence" value="ECO:0007669"/>
    <property type="project" value="TreeGrafter"/>
</dbReference>
<evidence type="ECO:0000256" key="3">
    <source>
        <dbReference type="ARBA" id="ARBA00022592"/>
    </source>
</evidence>
<protein>
    <recommendedName>
        <fullName evidence="7">Phosphate transporter</fullName>
    </recommendedName>
</protein>
<reference evidence="9" key="1">
    <citation type="submission" date="2023-06" db="EMBL/GenBank/DDBJ databases">
        <title>Genome-scale phylogeny and comparative genomics of the fungal order Sordariales.</title>
        <authorList>
            <consortium name="Lawrence Berkeley National Laboratory"/>
            <person name="Hensen N."/>
            <person name="Bonometti L."/>
            <person name="Westerberg I."/>
            <person name="Brannstrom I.O."/>
            <person name="Guillou S."/>
            <person name="Cros-Aarteil S."/>
            <person name="Calhoun S."/>
            <person name="Haridas S."/>
            <person name="Kuo A."/>
            <person name="Mondo S."/>
            <person name="Pangilinan J."/>
            <person name="Riley R."/>
            <person name="Labutti K."/>
            <person name="Andreopoulos B."/>
            <person name="Lipzen A."/>
            <person name="Chen C."/>
            <person name="Yanf M."/>
            <person name="Daum C."/>
            <person name="Ng V."/>
            <person name="Clum A."/>
            <person name="Steindorff A."/>
            <person name="Ohm R."/>
            <person name="Martin F."/>
            <person name="Silar P."/>
            <person name="Natvig D."/>
            <person name="Lalanne C."/>
            <person name="Gautier V."/>
            <person name="Ament-Velasquez S.L."/>
            <person name="Kruys A."/>
            <person name="Hutchinson M.I."/>
            <person name="Powell A.J."/>
            <person name="Barry K."/>
            <person name="Miller A.N."/>
            <person name="Grigoriev I.V."/>
            <person name="Debuchy R."/>
            <person name="Gladieux P."/>
            <person name="Thoren M.H."/>
            <person name="Johannesson H."/>
        </authorList>
    </citation>
    <scope>NUCLEOTIDE SEQUENCE</scope>
    <source>
        <strain evidence="9">CBS 307.81</strain>
    </source>
</reference>
<feature type="transmembrane region" description="Helical" evidence="7">
    <location>
        <begin position="464"/>
        <end position="486"/>
    </location>
</feature>
<evidence type="ECO:0000256" key="6">
    <source>
        <dbReference type="ARBA" id="ARBA00023136"/>
    </source>
</evidence>
<feature type="transmembrane region" description="Helical" evidence="7">
    <location>
        <begin position="224"/>
        <end position="250"/>
    </location>
</feature>
<comment type="subcellular location">
    <subcellularLocation>
        <location evidence="1 7">Membrane</location>
        <topology evidence="1 7">Multi-pass membrane protein</topology>
    </subcellularLocation>
</comment>
<evidence type="ECO:0000256" key="8">
    <source>
        <dbReference type="SAM" id="MobiDB-lite"/>
    </source>
</evidence>
<evidence type="ECO:0000256" key="2">
    <source>
        <dbReference type="ARBA" id="ARBA00022448"/>
    </source>
</evidence>
<evidence type="ECO:0000313" key="10">
    <source>
        <dbReference type="Proteomes" id="UP001174997"/>
    </source>
</evidence>
<feature type="transmembrane region" description="Helical" evidence="7">
    <location>
        <begin position="156"/>
        <end position="176"/>
    </location>
</feature>
<dbReference type="PANTHER" id="PTHR11101">
    <property type="entry name" value="PHOSPHATE TRANSPORTER"/>
    <property type="match status" value="1"/>
</dbReference>
<keyword evidence="3 7" id="KW-0592">Phosphate transport</keyword>
<evidence type="ECO:0000313" key="9">
    <source>
        <dbReference type="EMBL" id="KAK0654195.1"/>
    </source>
</evidence>
<evidence type="ECO:0000256" key="7">
    <source>
        <dbReference type="RuleBase" id="RU363058"/>
    </source>
</evidence>
<evidence type="ECO:0000256" key="5">
    <source>
        <dbReference type="ARBA" id="ARBA00022989"/>
    </source>
</evidence>
<feature type="transmembrane region" description="Helical" evidence="7">
    <location>
        <begin position="555"/>
        <end position="580"/>
    </location>
</feature>
<keyword evidence="6 7" id="KW-0472">Membrane</keyword>
<dbReference type="InterPro" id="IPR001204">
    <property type="entry name" value="Phos_transporter"/>
</dbReference>
<proteinExistence type="inferred from homology"/>
<name>A0AA39YN90_9PEZI</name>
<dbReference type="EMBL" id="JAULSY010000225">
    <property type="protein sequence ID" value="KAK0654195.1"/>
    <property type="molecule type" value="Genomic_DNA"/>
</dbReference>
<feature type="compositionally biased region" description="Low complexity" evidence="8">
    <location>
        <begin position="324"/>
        <end position="339"/>
    </location>
</feature>
<organism evidence="9 10">
    <name type="scientific">Cercophora samala</name>
    <dbReference type="NCBI Taxonomy" id="330535"/>
    <lineage>
        <taxon>Eukaryota</taxon>
        <taxon>Fungi</taxon>
        <taxon>Dikarya</taxon>
        <taxon>Ascomycota</taxon>
        <taxon>Pezizomycotina</taxon>
        <taxon>Sordariomycetes</taxon>
        <taxon>Sordariomycetidae</taxon>
        <taxon>Sordariales</taxon>
        <taxon>Lasiosphaeriaceae</taxon>
        <taxon>Cercophora</taxon>
    </lineage>
</organism>
<keyword evidence="10" id="KW-1185">Reference proteome</keyword>
<keyword evidence="2 7" id="KW-0813">Transport</keyword>
<sequence>MAVLSQYDYLFAIGTIFAGLDAWNIGANDVANSWATSVASQSVTYLQAMVLASIMEFAGSVGVGARVADTIRTKIVDTTLFNDDPALLMLGMVCAVTASSIYLTMATKIGLPVSTTHSIMGGVIGMGVAAVGADGVQWVGKGPGTGAINSGVVQVFLAWIIAPGLSAIFASIIFLITKYGVMLRKNPVWKAFVYVPIYFGLAASLLTMLLLWKGGNYEVNLTNAQLPGVIVAVGVGFALLVCVTLMPWLYRVVMLDDWQLRWYHIPIGLFLLRRGPVPENPDDDYEDEPVQELTPKDELAASKAAQRGDVEISAAGALPEKTVANADSTDGASADAAAGPVRRKKPSDFRKPHKKLLTGRPEGKWYTWPVMWYGIKWAFLHGIDQDVVNLAGQKSALAGDVEEIHAHAARYDNKAEYMYSFLQVMTAATASFTHGANDIANAIGPYATVFEIWNSGVLPETGKAAVPTWILCFGAAMLVLGIWTYGYNIMRNLGNRLTLQSPSRGFSMELGSAITVILATRLKLPVSTTQCITGATVGVGLCSGTWRTVNWRMVGWIYFGWFITLPVAGIISGCLMGIIINAPRWGYSG</sequence>
<dbReference type="Pfam" id="PF01384">
    <property type="entry name" value="PHO4"/>
    <property type="match status" value="1"/>
</dbReference>
<dbReference type="GO" id="GO:0016020">
    <property type="term" value="C:membrane"/>
    <property type="evidence" value="ECO:0007669"/>
    <property type="project" value="UniProtKB-SubCell"/>
</dbReference>
<evidence type="ECO:0000256" key="1">
    <source>
        <dbReference type="ARBA" id="ARBA00004141"/>
    </source>
</evidence>
<feature type="transmembrane region" description="Helical" evidence="7">
    <location>
        <begin position="188"/>
        <end position="212"/>
    </location>
</feature>
<gene>
    <name evidence="9" type="ORF">QBC41DRAFT_59359</name>
</gene>
<dbReference type="GO" id="GO:0005315">
    <property type="term" value="F:phosphate transmembrane transporter activity"/>
    <property type="evidence" value="ECO:0007669"/>
    <property type="project" value="InterPro"/>
</dbReference>
<evidence type="ECO:0000256" key="4">
    <source>
        <dbReference type="ARBA" id="ARBA00022692"/>
    </source>
</evidence>
<comment type="similarity">
    <text evidence="7">Belongs to the inorganic phosphate transporter (PiT) (TC 2.A.20) family.</text>
</comment>
<feature type="compositionally biased region" description="Basic residues" evidence="8">
    <location>
        <begin position="341"/>
        <end position="354"/>
    </location>
</feature>
<dbReference type="PANTHER" id="PTHR11101:SF80">
    <property type="entry name" value="PHOSPHATE TRANSPORTER"/>
    <property type="match status" value="1"/>
</dbReference>
<accession>A0AA39YN90</accession>